<keyword evidence="1" id="KW-1133">Transmembrane helix</keyword>
<feature type="transmembrane region" description="Helical" evidence="1">
    <location>
        <begin position="51"/>
        <end position="72"/>
    </location>
</feature>
<sequence>MFQYGTLWDFFMRYRCQYCLTVSFLLILLTVSAFAITKSLSKVERFSVTRLFLLITGIAIFTTNLIFMWMCLKYTIIRRIPRFNTRYRQITVFDYDGPETSMRESIVMNGPEVNKHVVSFQHNTHCKRSHEPLLSADSSLEQGFASRDCTGSWQISSTPIVDRSQQVVFTFDTPTNEEKAQKRQG</sequence>
<keyword evidence="3" id="KW-1185">Reference proteome</keyword>
<keyword evidence="1" id="KW-0472">Membrane</keyword>
<reference evidence="2 3" key="2">
    <citation type="submission" date="2018-11" db="EMBL/GenBank/DDBJ databases">
        <authorList>
            <consortium name="Pathogen Informatics"/>
        </authorList>
    </citation>
    <scope>NUCLEOTIDE SEQUENCE [LARGE SCALE GENOMIC DNA]</scope>
</reference>
<protein>
    <submittedName>
        <fullName evidence="4">Inner membrane protein</fullName>
    </submittedName>
</protein>
<evidence type="ECO:0000313" key="4">
    <source>
        <dbReference type="WBParaSite" id="NBR_0000688901-mRNA-1"/>
    </source>
</evidence>
<evidence type="ECO:0000256" key="1">
    <source>
        <dbReference type="SAM" id="Phobius"/>
    </source>
</evidence>
<proteinExistence type="predicted"/>
<dbReference type="WBParaSite" id="NBR_0000688901-mRNA-1">
    <property type="protein sequence ID" value="NBR_0000688901-mRNA-1"/>
    <property type="gene ID" value="NBR_0000688901"/>
</dbReference>
<reference evidence="4" key="1">
    <citation type="submission" date="2017-02" db="UniProtKB">
        <authorList>
            <consortium name="WormBaseParasite"/>
        </authorList>
    </citation>
    <scope>IDENTIFICATION</scope>
</reference>
<accession>A0A0N4XVP3</accession>
<gene>
    <name evidence="2" type="ORF">NBR_LOCUS6890</name>
</gene>
<dbReference type="STRING" id="27835.A0A0N4XVP3"/>
<keyword evidence="1" id="KW-0812">Transmembrane</keyword>
<dbReference type="Proteomes" id="UP000271162">
    <property type="component" value="Unassembled WGS sequence"/>
</dbReference>
<dbReference type="EMBL" id="UYSL01019838">
    <property type="protein sequence ID" value="VDL70479.1"/>
    <property type="molecule type" value="Genomic_DNA"/>
</dbReference>
<dbReference type="AlphaFoldDB" id="A0A0N4XVP3"/>
<evidence type="ECO:0000313" key="3">
    <source>
        <dbReference type="Proteomes" id="UP000271162"/>
    </source>
</evidence>
<organism evidence="4">
    <name type="scientific">Nippostrongylus brasiliensis</name>
    <name type="common">Rat hookworm</name>
    <dbReference type="NCBI Taxonomy" id="27835"/>
    <lineage>
        <taxon>Eukaryota</taxon>
        <taxon>Metazoa</taxon>
        <taxon>Ecdysozoa</taxon>
        <taxon>Nematoda</taxon>
        <taxon>Chromadorea</taxon>
        <taxon>Rhabditida</taxon>
        <taxon>Rhabditina</taxon>
        <taxon>Rhabditomorpha</taxon>
        <taxon>Strongyloidea</taxon>
        <taxon>Heligmosomidae</taxon>
        <taxon>Nippostrongylus</taxon>
    </lineage>
</organism>
<evidence type="ECO:0000313" key="2">
    <source>
        <dbReference type="EMBL" id="VDL70479.1"/>
    </source>
</evidence>
<name>A0A0N4XVP3_NIPBR</name>